<reference evidence="2 3" key="1">
    <citation type="submission" date="2022-06" db="EMBL/GenBank/DDBJ databases">
        <title>Isolation of gut microbiota from human fecal samples.</title>
        <authorList>
            <person name="Pamer E.G."/>
            <person name="Barat B."/>
            <person name="Waligurski E."/>
            <person name="Medina S."/>
            <person name="Paddock L."/>
            <person name="Mostad J."/>
        </authorList>
    </citation>
    <scope>NUCLEOTIDE SEQUENCE [LARGE SCALE GENOMIC DNA]</scope>
    <source>
        <strain evidence="2 3">DFI.9.73</strain>
    </source>
</reference>
<keyword evidence="3" id="KW-1185">Reference proteome</keyword>
<dbReference type="Pfam" id="PF00078">
    <property type="entry name" value="RVT_1"/>
    <property type="match status" value="1"/>
</dbReference>
<dbReference type="PROSITE" id="PS50878">
    <property type="entry name" value="RT_POL"/>
    <property type="match status" value="1"/>
</dbReference>
<dbReference type="PANTHER" id="PTHR34047">
    <property type="entry name" value="NUCLEAR INTRON MATURASE 1, MITOCHONDRIAL-RELATED"/>
    <property type="match status" value="1"/>
</dbReference>
<keyword evidence="2" id="KW-0548">Nucleotidyltransferase</keyword>
<gene>
    <name evidence="2" type="ORF">NE695_17700</name>
</gene>
<protein>
    <submittedName>
        <fullName evidence="2">Reverse transcriptase/maturase family protein</fullName>
    </submittedName>
</protein>
<dbReference type="EMBL" id="JANFZH010000072">
    <property type="protein sequence ID" value="MCQ4841747.1"/>
    <property type="molecule type" value="Genomic_DNA"/>
</dbReference>
<proteinExistence type="predicted"/>
<organism evidence="2 3">
    <name type="scientific">Neglectibacter timonensis</name>
    <dbReference type="NCBI Taxonomy" id="1776382"/>
    <lineage>
        <taxon>Bacteria</taxon>
        <taxon>Bacillati</taxon>
        <taxon>Bacillota</taxon>
        <taxon>Clostridia</taxon>
        <taxon>Eubacteriales</taxon>
        <taxon>Oscillospiraceae</taxon>
        <taxon>Neglectibacter</taxon>
    </lineage>
</organism>
<dbReference type="RefSeq" id="WP_256294359.1">
    <property type="nucleotide sequence ID" value="NZ_JANFZG010000072.1"/>
</dbReference>
<keyword evidence="2" id="KW-0808">Transferase</keyword>
<dbReference type="SUPFAM" id="SSF56672">
    <property type="entry name" value="DNA/RNA polymerases"/>
    <property type="match status" value="1"/>
</dbReference>
<accession>A0ABT1S473</accession>
<dbReference type="InterPro" id="IPR051083">
    <property type="entry name" value="GrpII_Intron_Splice-Mob/Def"/>
</dbReference>
<dbReference type="PANTHER" id="PTHR34047:SF8">
    <property type="entry name" value="PROTEIN YKFC"/>
    <property type="match status" value="1"/>
</dbReference>
<evidence type="ECO:0000313" key="3">
    <source>
        <dbReference type="Proteomes" id="UP001524473"/>
    </source>
</evidence>
<feature type="domain" description="Reverse transcriptase" evidence="1">
    <location>
        <begin position="1"/>
        <end position="274"/>
    </location>
</feature>
<name>A0ABT1S473_9FIRM</name>
<evidence type="ECO:0000259" key="1">
    <source>
        <dbReference type="PROSITE" id="PS50878"/>
    </source>
</evidence>
<dbReference type="CDD" id="cd01651">
    <property type="entry name" value="RT_G2_intron"/>
    <property type="match status" value="1"/>
</dbReference>
<dbReference type="Proteomes" id="UP001524473">
    <property type="component" value="Unassembled WGS sequence"/>
</dbReference>
<dbReference type="InterPro" id="IPR000477">
    <property type="entry name" value="RT_dom"/>
</dbReference>
<keyword evidence="2" id="KW-0695">RNA-directed DNA polymerase</keyword>
<evidence type="ECO:0000313" key="2">
    <source>
        <dbReference type="EMBL" id="MCQ4841747.1"/>
    </source>
</evidence>
<dbReference type="InterPro" id="IPR043502">
    <property type="entry name" value="DNA/RNA_pol_sf"/>
</dbReference>
<sequence length="367" mass="44021">MKSYNHLYENCISEENRRISLNLAKHSKRMRRIMKSRHLSDDALVALSYDWINNYENAEHVPVYIYDGITRKERVIIVPTMEELIVQHNVVNALKPMFCKGMYEHSYASLPGRGAHKGKRVIEKWIRTDAKNCKYVLKMDIRHFFDTVPHDKLKAKLRKTIHDEKMLDLLFRIIDVTDIGIPLGFYTSQWLSNWYLQGLDHYIKERLGAVHYMRYMDDMVIFGSNKKVLHQTRQAISDYLENELGLSLKDNWQIFRFSYGNDKGRDLDFMGFRFFRNRTILRKTIMYKATRKARKLSRKEKPTIHDARQMLSYLGWIDCTDTYRMYQKWIKPFVSFKQLKRKVSQHDRYDERRVYQQLVKPYSSKGG</sequence>
<comment type="caution">
    <text evidence="2">The sequence shown here is derived from an EMBL/GenBank/DDBJ whole genome shotgun (WGS) entry which is preliminary data.</text>
</comment>
<dbReference type="GO" id="GO:0003964">
    <property type="term" value="F:RNA-directed DNA polymerase activity"/>
    <property type="evidence" value="ECO:0007669"/>
    <property type="project" value="UniProtKB-KW"/>
</dbReference>